<keyword evidence="3" id="KW-0677">Repeat</keyword>
<dbReference type="GO" id="GO:0030435">
    <property type="term" value="P:sporulation resulting in formation of a cellular spore"/>
    <property type="evidence" value="ECO:0007669"/>
    <property type="project" value="UniProtKB-KW"/>
</dbReference>
<evidence type="ECO:0000256" key="5">
    <source>
        <dbReference type="SAM" id="MobiDB-lite"/>
    </source>
</evidence>
<evidence type="ECO:0000256" key="2">
    <source>
        <dbReference type="ARBA" id="ARBA00014721"/>
    </source>
</evidence>
<name>A0A516KD94_9BACI</name>
<feature type="region of interest" description="Disordered" evidence="5">
    <location>
        <begin position="1"/>
        <end position="53"/>
    </location>
</feature>
<feature type="compositionally biased region" description="Low complexity" evidence="5">
    <location>
        <begin position="17"/>
        <end position="28"/>
    </location>
</feature>
<dbReference type="EMBL" id="CP041666">
    <property type="protein sequence ID" value="QDP39382.1"/>
    <property type="molecule type" value="Genomic_DNA"/>
</dbReference>
<keyword evidence="7" id="KW-1185">Reference proteome</keyword>
<keyword evidence="4" id="KW-0749">Sporulation</keyword>
<reference evidence="6 7" key="1">
    <citation type="submission" date="2019-07" db="EMBL/GenBank/DDBJ databases">
        <authorList>
            <person name="Li J."/>
        </authorList>
    </citation>
    <scope>NUCLEOTIDE SEQUENCE [LARGE SCALE GENOMIC DNA]</scope>
    <source>
        <strain evidence="6 7">TKL69</strain>
    </source>
</reference>
<gene>
    <name evidence="6" type="ORF">FN924_03755</name>
</gene>
<accession>A0A516KD94</accession>
<dbReference type="RefSeq" id="WP_143892132.1">
    <property type="nucleotide sequence ID" value="NZ_CP041666.1"/>
</dbReference>
<dbReference type="InterPro" id="IPR006341">
    <property type="entry name" value="Spore_gamma"/>
</dbReference>
<evidence type="ECO:0000256" key="4">
    <source>
        <dbReference type="ARBA" id="ARBA00022969"/>
    </source>
</evidence>
<dbReference type="KEGG" id="aqt:FN924_03755"/>
<feature type="compositionally biased region" description="Basic residues" evidence="5">
    <location>
        <begin position="44"/>
        <end position="53"/>
    </location>
</feature>
<dbReference type="NCBIfam" id="TIGR01442">
    <property type="entry name" value="SASP_gamma"/>
    <property type="match status" value="1"/>
</dbReference>
<evidence type="ECO:0000256" key="3">
    <source>
        <dbReference type="ARBA" id="ARBA00022737"/>
    </source>
</evidence>
<protein>
    <recommendedName>
        <fullName evidence="2">Small, acid-soluble spore protein gamma-type</fullName>
    </recommendedName>
</protein>
<evidence type="ECO:0000313" key="6">
    <source>
        <dbReference type="EMBL" id="QDP39382.1"/>
    </source>
</evidence>
<sequence>MAKKNKTVTGTDVQEVQRQNQAASQGQQFGTEFASETDAQSVRQKNKKSQQKK</sequence>
<evidence type="ECO:0000313" key="7">
    <source>
        <dbReference type="Proteomes" id="UP000315215"/>
    </source>
</evidence>
<dbReference type="AlphaFoldDB" id="A0A516KD94"/>
<evidence type="ECO:0000256" key="1">
    <source>
        <dbReference type="ARBA" id="ARBA00006710"/>
    </source>
</evidence>
<dbReference type="Proteomes" id="UP000315215">
    <property type="component" value="Chromosome"/>
</dbReference>
<dbReference type="Pfam" id="PF04259">
    <property type="entry name" value="SASP_gamma"/>
    <property type="match status" value="1"/>
</dbReference>
<proteinExistence type="inferred from homology"/>
<organism evidence="6 7">
    <name type="scientific">Radiobacillus deserti</name>
    <dbReference type="NCBI Taxonomy" id="2594883"/>
    <lineage>
        <taxon>Bacteria</taxon>
        <taxon>Bacillati</taxon>
        <taxon>Bacillota</taxon>
        <taxon>Bacilli</taxon>
        <taxon>Bacillales</taxon>
        <taxon>Bacillaceae</taxon>
        <taxon>Radiobacillus</taxon>
    </lineage>
</organism>
<feature type="compositionally biased region" description="Polar residues" evidence="5">
    <location>
        <begin position="7"/>
        <end position="16"/>
    </location>
</feature>
<comment type="similarity">
    <text evidence="1">Belongs to the gamma-type SASP family.</text>
</comment>